<sequence>MTSTPDTTSPKRYPCPQCGTLTAWQDNPYKPFCSKRCKLLDLGAWADEQYSLPTESDPFSDEL</sequence>
<keyword evidence="5" id="KW-1185">Reference proteome</keyword>
<dbReference type="PANTHER" id="PTHR36150">
    <property type="entry name" value="DNA GYRASE INHIBITOR YACG"/>
    <property type="match status" value="1"/>
</dbReference>
<feature type="binding site" evidence="3">
    <location>
        <position position="15"/>
    </location>
    <ligand>
        <name>Zn(2+)</name>
        <dbReference type="ChEBI" id="CHEBI:29105"/>
    </ligand>
</feature>
<dbReference type="Pfam" id="PF03884">
    <property type="entry name" value="YacG"/>
    <property type="match status" value="1"/>
</dbReference>
<evidence type="ECO:0000256" key="1">
    <source>
        <dbReference type="ARBA" id="ARBA00022723"/>
    </source>
</evidence>
<feature type="binding site" evidence="3">
    <location>
        <position position="33"/>
    </location>
    <ligand>
        <name>Zn(2+)</name>
        <dbReference type="ChEBI" id="CHEBI:29105"/>
    </ligand>
</feature>
<evidence type="ECO:0000313" key="5">
    <source>
        <dbReference type="Proteomes" id="UP001501787"/>
    </source>
</evidence>
<comment type="function">
    <text evidence="3">Inhibits all the catalytic activities of DNA gyrase by preventing its interaction with DNA. Acts by binding directly to the C-terminal domain of GyrB, which probably disrupts DNA binding by the gyrase.</text>
</comment>
<dbReference type="PANTHER" id="PTHR36150:SF1">
    <property type="entry name" value="DNA GYRASE INHIBITOR YACG"/>
    <property type="match status" value="1"/>
</dbReference>
<dbReference type="HAMAP" id="MF_00649">
    <property type="entry name" value="DNA_gyrase_inhibitor_YacG"/>
    <property type="match status" value="1"/>
</dbReference>
<dbReference type="Gene3D" id="3.30.50.10">
    <property type="entry name" value="Erythroid Transcription Factor GATA-1, subunit A"/>
    <property type="match status" value="1"/>
</dbReference>
<evidence type="ECO:0000313" key="4">
    <source>
        <dbReference type="EMBL" id="GAA0314370.1"/>
    </source>
</evidence>
<evidence type="ECO:0000256" key="3">
    <source>
        <dbReference type="HAMAP-Rule" id="MF_00649"/>
    </source>
</evidence>
<dbReference type="Proteomes" id="UP001501787">
    <property type="component" value="Unassembled WGS sequence"/>
</dbReference>
<feature type="binding site" evidence="3">
    <location>
        <position position="18"/>
    </location>
    <ligand>
        <name>Zn(2+)</name>
        <dbReference type="ChEBI" id="CHEBI:29105"/>
    </ligand>
</feature>
<dbReference type="RefSeq" id="WP_201503574.1">
    <property type="nucleotide sequence ID" value="NZ_BAAAFR010000001.1"/>
</dbReference>
<organism evidence="4 5">
    <name type="scientific">Psychrobacter aestuarii</name>
    <dbReference type="NCBI Taxonomy" id="556327"/>
    <lineage>
        <taxon>Bacteria</taxon>
        <taxon>Pseudomonadati</taxon>
        <taxon>Pseudomonadota</taxon>
        <taxon>Gammaproteobacteria</taxon>
        <taxon>Moraxellales</taxon>
        <taxon>Moraxellaceae</taxon>
        <taxon>Psychrobacter</taxon>
    </lineage>
</organism>
<dbReference type="InterPro" id="IPR013088">
    <property type="entry name" value="Znf_NHR/GATA"/>
</dbReference>
<comment type="similarity">
    <text evidence="3">Belongs to the DNA gyrase inhibitor YacG family.</text>
</comment>
<dbReference type="EMBL" id="BAAAFR010000001">
    <property type="protein sequence ID" value="GAA0314370.1"/>
    <property type="molecule type" value="Genomic_DNA"/>
</dbReference>
<dbReference type="InterPro" id="IPR005584">
    <property type="entry name" value="DNA_gyrase_inhibitor_YacG"/>
</dbReference>
<dbReference type="SUPFAM" id="SSF57716">
    <property type="entry name" value="Glucocorticoid receptor-like (DNA-binding domain)"/>
    <property type="match status" value="1"/>
</dbReference>
<proteinExistence type="inferred from homology"/>
<keyword evidence="2 3" id="KW-0862">Zinc</keyword>
<evidence type="ECO:0000256" key="2">
    <source>
        <dbReference type="ARBA" id="ARBA00022833"/>
    </source>
</evidence>
<name>A0ABP3FET8_9GAMM</name>
<comment type="subunit">
    <text evidence="3">Interacts with GyrB.</text>
</comment>
<feature type="binding site" evidence="3">
    <location>
        <position position="37"/>
    </location>
    <ligand>
        <name>Zn(2+)</name>
        <dbReference type="ChEBI" id="CHEBI:29105"/>
    </ligand>
</feature>
<comment type="caution">
    <text evidence="4">The sequence shown here is derived from an EMBL/GenBank/DDBJ whole genome shotgun (WGS) entry which is preliminary data.</text>
</comment>
<keyword evidence="1 3" id="KW-0479">Metal-binding</keyword>
<comment type="cofactor">
    <cofactor evidence="3">
        <name>Zn(2+)</name>
        <dbReference type="ChEBI" id="CHEBI:29105"/>
    </cofactor>
    <text evidence="3">Binds 1 zinc ion.</text>
</comment>
<accession>A0ABP3FET8</accession>
<gene>
    <name evidence="3" type="primary">yacG</name>
    <name evidence="4" type="ORF">GCM10009129_09560</name>
</gene>
<reference evidence="5" key="1">
    <citation type="journal article" date="2019" name="Int. J. Syst. Evol. Microbiol.">
        <title>The Global Catalogue of Microorganisms (GCM) 10K type strain sequencing project: providing services to taxonomists for standard genome sequencing and annotation.</title>
        <authorList>
            <consortium name="The Broad Institute Genomics Platform"/>
            <consortium name="The Broad Institute Genome Sequencing Center for Infectious Disease"/>
            <person name="Wu L."/>
            <person name="Ma J."/>
        </authorList>
    </citation>
    <scope>NUCLEOTIDE SEQUENCE [LARGE SCALE GENOMIC DNA]</scope>
    <source>
        <strain evidence="5">JCM 16343</strain>
    </source>
</reference>
<protein>
    <recommendedName>
        <fullName evidence="3">DNA gyrase inhibitor YacG</fullName>
    </recommendedName>
</protein>